<gene>
    <name evidence="1" type="ORF">S01H1_30257</name>
</gene>
<reference evidence="1" key="1">
    <citation type="journal article" date="2014" name="Front. Microbiol.">
        <title>High frequency of phylogenetically diverse reductive dehalogenase-homologous genes in deep subseafloor sedimentary metagenomes.</title>
        <authorList>
            <person name="Kawai M."/>
            <person name="Futagami T."/>
            <person name="Toyoda A."/>
            <person name="Takaki Y."/>
            <person name="Nishi S."/>
            <person name="Hori S."/>
            <person name="Arai W."/>
            <person name="Tsubouchi T."/>
            <person name="Morono Y."/>
            <person name="Uchiyama I."/>
            <person name="Ito T."/>
            <person name="Fujiyama A."/>
            <person name="Inagaki F."/>
            <person name="Takami H."/>
        </authorList>
    </citation>
    <scope>NUCLEOTIDE SEQUENCE</scope>
    <source>
        <strain evidence="1">Expedition CK06-06</strain>
    </source>
</reference>
<accession>X0TSX7</accession>
<comment type="caution">
    <text evidence="1">The sequence shown here is derived from an EMBL/GenBank/DDBJ whole genome shotgun (WGS) entry which is preliminary data.</text>
</comment>
<dbReference type="AlphaFoldDB" id="X0TSX7"/>
<name>X0TSX7_9ZZZZ</name>
<evidence type="ECO:0000313" key="1">
    <source>
        <dbReference type="EMBL" id="GAF96304.1"/>
    </source>
</evidence>
<sequence>MTPGALDFDPEKYLRLKTSIPLFEGKELPLAEIIEREGKPIMAMRRFRLNQETLEPEEVKPREHELNIDVLKAEKAKLEDNLSALSQIIFEVESL</sequence>
<proteinExistence type="predicted"/>
<organism evidence="1">
    <name type="scientific">marine sediment metagenome</name>
    <dbReference type="NCBI Taxonomy" id="412755"/>
    <lineage>
        <taxon>unclassified sequences</taxon>
        <taxon>metagenomes</taxon>
        <taxon>ecological metagenomes</taxon>
    </lineage>
</organism>
<dbReference type="EMBL" id="BARS01018604">
    <property type="protein sequence ID" value="GAF96304.1"/>
    <property type="molecule type" value="Genomic_DNA"/>
</dbReference>
<protein>
    <submittedName>
        <fullName evidence="1">Uncharacterized protein</fullName>
    </submittedName>
</protein>